<gene>
    <name evidence="5" type="ORF">ROHU_010638</name>
</gene>
<evidence type="ECO:0000313" key="6">
    <source>
        <dbReference type="Proteomes" id="UP000290572"/>
    </source>
</evidence>
<dbReference type="InterPro" id="IPR043128">
    <property type="entry name" value="Rev_trsase/Diguanyl_cyclase"/>
</dbReference>
<dbReference type="EC" id="3.1.26.4" evidence="2"/>
<organism evidence="5 6">
    <name type="scientific">Labeo rohita</name>
    <name type="common">Indian major carp</name>
    <name type="synonym">Cyprinus rohita</name>
    <dbReference type="NCBI Taxonomy" id="84645"/>
    <lineage>
        <taxon>Eukaryota</taxon>
        <taxon>Metazoa</taxon>
        <taxon>Chordata</taxon>
        <taxon>Craniata</taxon>
        <taxon>Vertebrata</taxon>
        <taxon>Euteleostomi</taxon>
        <taxon>Actinopterygii</taxon>
        <taxon>Neopterygii</taxon>
        <taxon>Teleostei</taxon>
        <taxon>Ostariophysi</taxon>
        <taxon>Cypriniformes</taxon>
        <taxon>Cyprinidae</taxon>
        <taxon>Labeoninae</taxon>
        <taxon>Labeonini</taxon>
        <taxon>Labeo</taxon>
    </lineage>
</organism>
<keyword evidence="3" id="KW-0732">Signal</keyword>
<name>A0A498LUX2_LABRO</name>
<feature type="signal peptide" evidence="3">
    <location>
        <begin position="1"/>
        <end position="21"/>
    </location>
</feature>
<dbReference type="PANTHER" id="PTHR37984">
    <property type="entry name" value="PROTEIN CBG26694"/>
    <property type="match status" value="1"/>
</dbReference>
<proteinExistence type="inferred from homology"/>
<dbReference type="Gene3D" id="3.30.70.270">
    <property type="match status" value="1"/>
</dbReference>
<reference evidence="5 6" key="1">
    <citation type="submission" date="2018-03" db="EMBL/GenBank/DDBJ databases">
        <title>Draft genome sequence of Rohu Carp (Labeo rohita).</title>
        <authorList>
            <person name="Das P."/>
            <person name="Kushwaha B."/>
            <person name="Joshi C.G."/>
            <person name="Kumar D."/>
            <person name="Nagpure N.S."/>
            <person name="Sahoo L."/>
            <person name="Das S.P."/>
            <person name="Bit A."/>
            <person name="Patnaik S."/>
            <person name="Meher P.K."/>
            <person name="Jayasankar P."/>
            <person name="Koringa P.G."/>
            <person name="Patel N.V."/>
            <person name="Hinsu A.T."/>
            <person name="Kumar R."/>
            <person name="Pandey M."/>
            <person name="Agarwal S."/>
            <person name="Srivastava S."/>
            <person name="Singh M."/>
            <person name="Iquebal M.A."/>
            <person name="Jaiswal S."/>
            <person name="Angadi U.B."/>
            <person name="Kumar N."/>
            <person name="Raza M."/>
            <person name="Shah T.M."/>
            <person name="Rai A."/>
            <person name="Jena J.K."/>
        </authorList>
    </citation>
    <scope>NUCLEOTIDE SEQUENCE [LARGE SCALE GENOMIC DNA]</scope>
    <source>
        <strain evidence="5">DASCIFA01</strain>
        <tissue evidence="5">Testis</tissue>
    </source>
</reference>
<dbReference type="InterPro" id="IPR000477">
    <property type="entry name" value="RT_dom"/>
</dbReference>
<sequence length="251" mass="28002">MALMAGIIYALTSLFLGICAGLSAPKNHPANEGQSTPPILGRATCEQLNLVKRIEPVKATVPATKDKLVKQYPETPHYSIPTPEDVQSRLAGNKLFTILDEKDGYWQIKLDKASSLLCTFNTPWGRLRFKRLPFGLKSSSEVFQQKNSEAFGGISGVHVIVGDMIIAAVDEKEHTEILHKVMDRAKELNKIQYKVTKVRYMGHAISEEGVQPDSEKVEANVNMPASEDKKGLQRLLGMTKYLSQYIRMKPF</sequence>
<evidence type="ECO:0000256" key="2">
    <source>
        <dbReference type="ARBA" id="ARBA00012180"/>
    </source>
</evidence>
<dbReference type="GO" id="GO:0004523">
    <property type="term" value="F:RNA-DNA hybrid ribonuclease activity"/>
    <property type="evidence" value="ECO:0007669"/>
    <property type="project" value="UniProtKB-EC"/>
</dbReference>
<feature type="domain" description="Reverse transcriptase" evidence="4">
    <location>
        <begin position="74"/>
        <end position="201"/>
    </location>
</feature>
<feature type="chain" id="PRO_5019857983" description="ribonuclease H" evidence="3">
    <location>
        <begin position="22"/>
        <end position="251"/>
    </location>
</feature>
<dbReference type="Pfam" id="PF00078">
    <property type="entry name" value="RVT_1"/>
    <property type="match status" value="1"/>
</dbReference>
<dbReference type="SUPFAM" id="SSF56672">
    <property type="entry name" value="DNA/RNA polymerases"/>
    <property type="match status" value="1"/>
</dbReference>
<evidence type="ECO:0000313" key="5">
    <source>
        <dbReference type="EMBL" id="RXN11423.1"/>
    </source>
</evidence>
<evidence type="ECO:0000256" key="1">
    <source>
        <dbReference type="ARBA" id="ARBA00010879"/>
    </source>
</evidence>
<comment type="caution">
    <text evidence="5">The sequence shown here is derived from an EMBL/GenBank/DDBJ whole genome shotgun (WGS) entry which is preliminary data.</text>
</comment>
<dbReference type="EMBL" id="QBIY01013141">
    <property type="protein sequence ID" value="RXN11423.1"/>
    <property type="molecule type" value="Genomic_DNA"/>
</dbReference>
<dbReference type="PANTHER" id="PTHR37984:SF7">
    <property type="entry name" value="INTEGRASE CATALYTIC DOMAIN-CONTAINING PROTEIN"/>
    <property type="match status" value="1"/>
</dbReference>
<dbReference type="InterPro" id="IPR050951">
    <property type="entry name" value="Retrovirus_Pol_polyprotein"/>
</dbReference>
<dbReference type="CDD" id="cd01647">
    <property type="entry name" value="RT_LTR"/>
    <property type="match status" value="1"/>
</dbReference>
<keyword evidence="6" id="KW-1185">Reference proteome</keyword>
<dbReference type="InterPro" id="IPR043502">
    <property type="entry name" value="DNA/RNA_pol_sf"/>
</dbReference>
<accession>A0A498LUX2</accession>
<dbReference type="Gene3D" id="3.10.10.10">
    <property type="entry name" value="HIV Type 1 Reverse Transcriptase, subunit A, domain 1"/>
    <property type="match status" value="1"/>
</dbReference>
<evidence type="ECO:0000259" key="4">
    <source>
        <dbReference type="Pfam" id="PF00078"/>
    </source>
</evidence>
<dbReference type="Proteomes" id="UP000290572">
    <property type="component" value="Unassembled WGS sequence"/>
</dbReference>
<protein>
    <recommendedName>
        <fullName evidence="2">ribonuclease H</fullName>
        <ecNumber evidence="2">3.1.26.4</ecNumber>
    </recommendedName>
</protein>
<comment type="similarity">
    <text evidence="1">Belongs to the beta type-B retroviral polymerase family. HERV class-II K(HML-2) pol subfamily.</text>
</comment>
<dbReference type="STRING" id="84645.A0A498LUX2"/>
<evidence type="ECO:0000256" key="3">
    <source>
        <dbReference type="SAM" id="SignalP"/>
    </source>
</evidence>
<dbReference type="AlphaFoldDB" id="A0A498LUX2"/>